<dbReference type="PANTHER" id="PTHR32024:SF4">
    <property type="entry name" value="KTR SYSTEM POTASSIUM UPTAKE PROTEIN D"/>
    <property type="match status" value="1"/>
</dbReference>
<sequence>MSFINRLIKNQNLSPVKLIVLFYFLAILISTAILNVPLFWQEGQTLSLFDSLFTAISAISVTGLSVIPIDQVFNTAGYFALSFIFQLGGIGIMTMGTAIYLMLGKKIGIRERQLISIDHNQATFSGLVRLTKKILQTILVIELVGMVVLSIHYLNYFDTWQEAWLQGYFASVSATTNAGFHITGVSLIPFADDYFVQFIQIILMILGAIGFPVLIEIQQWLIDRKNRKKGFRFTTFMKLTTTTYFLLLIFGMVIIFLIEHNLAFADQPWYQSLLSSLFNSVSTRSGGQITSNIAEFSTPTLIVLAFLMFIGASPSSAGGGIRTTTFAVMLLSVYNYAKGRQSIKVFQREISHRDTIRSFVVLTTAISLTLIAIFVLSITESFSILELAFEVFSAFGTTGLSLGITAELSVIGRIVIMVMMFIGRIGIFSFLFLISSPPTKDLYRYPEARMLIG</sequence>
<feature type="transmembrane region" description="Helical" evidence="8">
    <location>
        <begin position="358"/>
        <end position="378"/>
    </location>
</feature>
<feature type="transmembrane region" description="Helical" evidence="8">
    <location>
        <begin position="293"/>
        <end position="313"/>
    </location>
</feature>
<feature type="transmembrane region" description="Helical" evidence="8">
    <location>
        <begin position="52"/>
        <end position="73"/>
    </location>
</feature>
<evidence type="ECO:0000256" key="3">
    <source>
        <dbReference type="ARBA" id="ARBA00022475"/>
    </source>
</evidence>
<keyword evidence="6" id="KW-0406">Ion transport</keyword>
<keyword evidence="4 8" id="KW-0812">Transmembrane</keyword>
<dbReference type="InterPro" id="IPR003445">
    <property type="entry name" value="Cat_transpt"/>
</dbReference>
<protein>
    <submittedName>
        <fullName evidence="9">Ktr system potassium transporter KtrD</fullName>
    </submittedName>
</protein>
<evidence type="ECO:0000256" key="4">
    <source>
        <dbReference type="ARBA" id="ARBA00022692"/>
    </source>
</evidence>
<reference evidence="10" key="1">
    <citation type="journal article" date="2019" name="Int. J. Syst. Evol. Microbiol.">
        <title>The Global Catalogue of Microorganisms (GCM) 10K type strain sequencing project: providing services to taxonomists for standard genome sequencing and annotation.</title>
        <authorList>
            <consortium name="The Broad Institute Genomics Platform"/>
            <consortium name="The Broad Institute Genome Sequencing Center for Infectious Disease"/>
            <person name="Wu L."/>
            <person name="Ma J."/>
        </authorList>
    </citation>
    <scope>NUCLEOTIDE SEQUENCE [LARGE SCALE GENOMIC DNA]</scope>
    <source>
        <strain evidence="10">JCM 17250</strain>
    </source>
</reference>
<keyword evidence="7 8" id="KW-0472">Membrane</keyword>
<evidence type="ECO:0000256" key="2">
    <source>
        <dbReference type="ARBA" id="ARBA00022448"/>
    </source>
</evidence>
<proteinExistence type="predicted"/>
<keyword evidence="5 8" id="KW-1133">Transmembrane helix</keyword>
<feature type="transmembrane region" description="Helical" evidence="8">
    <location>
        <begin position="134"/>
        <end position="154"/>
    </location>
</feature>
<feature type="transmembrane region" description="Helical" evidence="8">
    <location>
        <begin position="194"/>
        <end position="215"/>
    </location>
</feature>
<evidence type="ECO:0000313" key="10">
    <source>
        <dbReference type="Proteomes" id="UP001501734"/>
    </source>
</evidence>
<evidence type="ECO:0000313" key="9">
    <source>
        <dbReference type="EMBL" id="GAA4079779.1"/>
    </source>
</evidence>
<evidence type="ECO:0000256" key="5">
    <source>
        <dbReference type="ARBA" id="ARBA00022989"/>
    </source>
</evidence>
<keyword evidence="3" id="KW-1003">Cell membrane</keyword>
<feature type="transmembrane region" description="Helical" evidence="8">
    <location>
        <begin position="79"/>
        <end position="103"/>
    </location>
</feature>
<comment type="subcellular location">
    <subcellularLocation>
        <location evidence="1">Cell membrane</location>
        <topology evidence="1">Multi-pass membrane protein</topology>
    </subcellularLocation>
</comment>
<evidence type="ECO:0000256" key="1">
    <source>
        <dbReference type="ARBA" id="ARBA00004651"/>
    </source>
</evidence>
<evidence type="ECO:0000256" key="8">
    <source>
        <dbReference type="SAM" id="Phobius"/>
    </source>
</evidence>
<dbReference type="RefSeq" id="WP_344913810.1">
    <property type="nucleotide sequence ID" value="NZ_BAABDL010000142.1"/>
</dbReference>
<feature type="transmembrane region" description="Helical" evidence="8">
    <location>
        <begin position="414"/>
        <end position="434"/>
    </location>
</feature>
<evidence type="ECO:0000256" key="6">
    <source>
        <dbReference type="ARBA" id="ARBA00023065"/>
    </source>
</evidence>
<feature type="transmembrane region" description="Helical" evidence="8">
    <location>
        <begin position="236"/>
        <end position="257"/>
    </location>
</feature>
<accession>A0ABP7W2Q3</accession>
<name>A0ABP7W2Q3_9BACI</name>
<gene>
    <name evidence="9" type="primary">ktrD</name>
    <name evidence="9" type="ORF">GCM10022410_24840</name>
</gene>
<dbReference type="EMBL" id="BAABDL010000142">
    <property type="protein sequence ID" value="GAA4079779.1"/>
    <property type="molecule type" value="Genomic_DNA"/>
</dbReference>
<comment type="caution">
    <text evidence="9">The sequence shown here is derived from an EMBL/GenBank/DDBJ whole genome shotgun (WGS) entry which is preliminary data.</text>
</comment>
<organism evidence="9 10">
    <name type="scientific">Amphibacillus indicireducens</name>
    <dbReference type="NCBI Taxonomy" id="1076330"/>
    <lineage>
        <taxon>Bacteria</taxon>
        <taxon>Bacillati</taxon>
        <taxon>Bacillota</taxon>
        <taxon>Bacilli</taxon>
        <taxon>Bacillales</taxon>
        <taxon>Bacillaceae</taxon>
        <taxon>Amphibacillus</taxon>
    </lineage>
</organism>
<feature type="transmembrane region" description="Helical" evidence="8">
    <location>
        <begin position="384"/>
        <end position="402"/>
    </location>
</feature>
<keyword evidence="2" id="KW-0813">Transport</keyword>
<dbReference type="Proteomes" id="UP001501734">
    <property type="component" value="Unassembled WGS sequence"/>
</dbReference>
<dbReference type="PANTHER" id="PTHR32024">
    <property type="entry name" value="TRK SYSTEM POTASSIUM UPTAKE PROTEIN TRKG-RELATED"/>
    <property type="match status" value="1"/>
</dbReference>
<feature type="transmembrane region" description="Helical" evidence="8">
    <location>
        <begin position="20"/>
        <end position="40"/>
    </location>
</feature>
<dbReference type="Pfam" id="PF02386">
    <property type="entry name" value="TrkH"/>
    <property type="match status" value="1"/>
</dbReference>
<evidence type="ECO:0000256" key="7">
    <source>
        <dbReference type="ARBA" id="ARBA00023136"/>
    </source>
</evidence>
<keyword evidence="10" id="KW-1185">Reference proteome</keyword>